<protein>
    <submittedName>
        <fullName evidence="1">Uncharacterized protein</fullName>
    </submittedName>
</protein>
<organism evidence="1 2">
    <name type="scientific">Goekera deserti</name>
    <dbReference type="NCBI Taxonomy" id="2497753"/>
    <lineage>
        <taxon>Bacteria</taxon>
        <taxon>Bacillati</taxon>
        <taxon>Actinomycetota</taxon>
        <taxon>Actinomycetes</taxon>
        <taxon>Geodermatophilales</taxon>
        <taxon>Geodermatophilaceae</taxon>
        <taxon>Goekera</taxon>
    </lineage>
</organism>
<dbReference type="RefSeq" id="WP_162392460.1">
    <property type="nucleotide sequence ID" value="NZ_JAABOZ010000002.1"/>
</dbReference>
<reference evidence="1 2" key="1">
    <citation type="submission" date="2020-02" db="EMBL/GenBank/DDBJ databases">
        <title>The whole genome sequence of CPCC 205119.</title>
        <authorList>
            <person name="Jiang Z."/>
        </authorList>
    </citation>
    <scope>NUCLEOTIDE SEQUENCE [LARGE SCALE GENOMIC DNA]</scope>
    <source>
        <strain evidence="1 2">CPCC 205119</strain>
    </source>
</reference>
<evidence type="ECO:0000313" key="2">
    <source>
        <dbReference type="Proteomes" id="UP000470470"/>
    </source>
</evidence>
<accession>A0A7K3WHA3</accession>
<dbReference type="EMBL" id="JAAGWK010000026">
    <property type="protein sequence ID" value="NEL55865.1"/>
    <property type="molecule type" value="Genomic_DNA"/>
</dbReference>
<evidence type="ECO:0000313" key="1">
    <source>
        <dbReference type="EMBL" id="NEL55865.1"/>
    </source>
</evidence>
<keyword evidence="2" id="KW-1185">Reference proteome</keyword>
<sequence length="266" mass="27996">MRDDLDGDPPLPGRALVETGELVAGSMSRAVAGMLFDPGSSPLRLDDRLTSCLAEAATAAAALTPTWERARAGAALAFAVELAATREHQGRRVRTDGFLTAGGTTRSPAEQLVEAVLRAARDAPEERRVRHLGYLFAEVAVSPDLDVELAGRVLRTAGRCGWRQLVLLAAVGRRERTPLPLTPLPSDAGAWTAWGAGTDLAELRAAGLLDPPPATPRPGGAAQPRLRPADLRLTRAGVLVHRLLALDFVRDDEVAAALTALGTPPA</sequence>
<proteinExistence type="predicted"/>
<dbReference type="AlphaFoldDB" id="A0A7K3WHA3"/>
<gene>
    <name evidence="1" type="ORF">G1H19_17955</name>
</gene>
<comment type="caution">
    <text evidence="1">The sequence shown here is derived from an EMBL/GenBank/DDBJ whole genome shotgun (WGS) entry which is preliminary data.</text>
</comment>
<dbReference type="Proteomes" id="UP000470470">
    <property type="component" value="Unassembled WGS sequence"/>
</dbReference>
<name>A0A7K3WHA3_9ACTN</name>